<gene>
    <name evidence="3" type="ORF">F441_18701</name>
</gene>
<evidence type="ECO:0000256" key="1">
    <source>
        <dbReference type="ARBA" id="ARBA00011012"/>
    </source>
</evidence>
<dbReference type="InterPro" id="IPR016024">
    <property type="entry name" value="ARM-type_fold"/>
</dbReference>
<evidence type="ECO:0008006" key="5">
    <source>
        <dbReference type="Google" id="ProtNLM"/>
    </source>
</evidence>
<dbReference type="GO" id="GO:0035556">
    <property type="term" value="P:intracellular signal transduction"/>
    <property type="evidence" value="ECO:0007669"/>
    <property type="project" value="TreeGrafter"/>
</dbReference>
<dbReference type="EMBL" id="ANIX01003747">
    <property type="protein sequence ID" value="ETP04575.1"/>
    <property type="molecule type" value="Genomic_DNA"/>
</dbReference>
<feature type="compositionally biased region" description="Acidic residues" evidence="2">
    <location>
        <begin position="61"/>
        <end position="93"/>
    </location>
</feature>
<sequence>MNRVNTFFWSRLNPTGELVRSVDVLLRELVPDDKLDAAFKSLSIAASSGGALAERKPESDVAVEAENEPSADACEPDYEGTPPPDEESSDEESSSEKTVSGELERKWAKIRAVFHDWDEEQGDREKKMDDMAELLMRYRVLEKVLMPKVLGQLTFETRKYVGNVFRAMTVHNLRGFIELIGERPDIMRWLVEGYRNNETALICGSMLRDCFEYQTLTMIFLKDLTPEFEFLFKVTMENNNFDISADALINISRLLTVHKKATVEVLDESFDRVFGLLNSLLTSTNYATRRQALQLLSELLLDPVNFTVMQRYVASRNNLKQIMLLLREPSEALRMDAFHVFKIFVANPNKSPEVEQLLVRNREKLLAFVSDFGKAESSRDFRQERSLLVFALERMAEKTQELATRPASLSNAERVPACADQK</sequence>
<dbReference type="Pfam" id="PF08569">
    <property type="entry name" value="Mo25"/>
    <property type="match status" value="1"/>
</dbReference>
<dbReference type="InterPro" id="IPR013878">
    <property type="entry name" value="Mo25"/>
</dbReference>
<protein>
    <recommendedName>
        <fullName evidence="5">Calcium-binding protein 39</fullName>
    </recommendedName>
</protein>
<comment type="caution">
    <text evidence="3">The sequence shown here is derived from an EMBL/GenBank/DDBJ whole genome shotgun (WGS) entry which is preliminary data.</text>
</comment>
<comment type="similarity">
    <text evidence="1">Belongs to the Mo25 family.</text>
</comment>
<dbReference type="PANTHER" id="PTHR10182:SF3">
    <property type="entry name" value="PROTEIN MO25"/>
    <property type="match status" value="1"/>
</dbReference>
<dbReference type="Gene3D" id="1.25.10.10">
    <property type="entry name" value="Leucine-rich Repeat Variant"/>
    <property type="match status" value="1"/>
</dbReference>
<feature type="region of interest" description="Disordered" evidence="2">
    <location>
        <begin position="48"/>
        <end position="101"/>
    </location>
</feature>
<accession>W2W1V8</accession>
<organism evidence="3 4">
    <name type="scientific">Phytophthora nicotianae CJ01A1</name>
    <dbReference type="NCBI Taxonomy" id="1317063"/>
    <lineage>
        <taxon>Eukaryota</taxon>
        <taxon>Sar</taxon>
        <taxon>Stramenopiles</taxon>
        <taxon>Oomycota</taxon>
        <taxon>Peronosporomycetes</taxon>
        <taxon>Peronosporales</taxon>
        <taxon>Peronosporaceae</taxon>
        <taxon>Phytophthora</taxon>
    </lineage>
</organism>
<dbReference type="SUPFAM" id="SSF48371">
    <property type="entry name" value="ARM repeat"/>
    <property type="match status" value="1"/>
</dbReference>
<feature type="region of interest" description="Disordered" evidence="2">
    <location>
        <begin position="402"/>
        <end position="422"/>
    </location>
</feature>
<evidence type="ECO:0000313" key="4">
    <source>
        <dbReference type="Proteomes" id="UP000018958"/>
    </source>
</evidence>
<dbReference type="Proteomes" id="UP000018958">
    <property type="component" value="Unassembled WGS sequence"/>
</dbReference>
<dbReference type="InterPro" id="IPR011989">
    <property type="entry name" value="ARM-like"/>
</dbReference>
<evidence type="ECO:0000313" key="3">
    <source>
        <dbReference type="EMBL" id="ETP04575.1"/>
    </source>
</evidence>
<name>W2W1V8_PHYNI</name>
<evidence type="ECO:0000256" key="2">
    <source>
        <dbReference type="SAM" id="MobiDB-lite"/>
    </source>
</evidence>
<dbReference type="OrthoDB" id="609103at2759"/>
<dbReference type="GO" id="GO:0043539">
    <property type="term" value="F:protein serine/threonine kinase activator activity"/>
    <property type="evidence" value="ECO:0007669"/>
    <property type="project" value="TreeGrafter"/>
</dbReference>
<reference evidence="3 4" key="1">
    <citation type="submission" date="2013-11" db="EMBL/GenBank/DDBJ databases">
        <title>The Genome Sequence of Phytophthora parasitica CJ01A1.</title>
        <authorList>
            <consortium name="The Broad Institute Genomics Platform"/>
            <person name="Russ C."/>
            <person name="Tyler B."/>
            <person name="Panabieres F."/>
            <person name="Shan W."/>
            <person name="Tripathy S."/>
            <person name="Grunwald N."/>
            <person name="Machado M."/>
            <person name="Johnson C.S."/>
            <person name="Walker B."/>
            <person name="Young S.K."/>
            <person name="Zeng Q."/>
            <person name="Gargeya S."/>
            <person name="Fitzgerald M."/>
            <person name="Haas B."/>
            <person name="Abouelleil A."/>
            <person name="Allen A.W."/>
            <person name="Alvarado L."/>
            <person name="Arachchi H.M."/>
            <person name="Berlin A.M."/>
            <person name="Chapman S.B."/>
            <person name="Gainer-Dewar J."/>
            <person name="Goldberg J."/>
            <person name="Griggs A."/>
            <person name="Gujja S."/>
            <person name="Hansen M."/>
            <person name="Howarth C."/>
            <person name="Imamovic A."/>
            <person name="Ireland A."/>
            <person name="Larimer J."/>
            <person name="McCowan C."/>
            <person name="Murphy C."/>
            <person name="Pearson M."/>
            <person name="Poon T.W."/>
            <person name="Priest M."/>
            <person name="Roberts A."/>
            <person name="Saif S."/>
            <person name="Shea T."/>
            <person name="Sisk P."/>
            <person name="Sykes S."/>
            <person name="Wortman J."/>
            <person name="Nusbaum C."/>
            <person name="Birren B."/>
        </authorList>
    </citation>
    <scope>NUCLEOTIDE SEQUENCE [LARGE SCALE GENOMIC DNA]</scope>
    <source>
        <strain evidence="3 4">CJ01A1</strain>
    </source>
</reference>
<proteinExistence type="inferred from homology"/>
<dbReference type="PANTHER" id="PTHR10182">
    <property type="entry name" value="CALCIUM-BINDING PROTEIN 39-RELATED"/>
    <property type="match status" value="1"/>
</dbReference>
<dbReference type="AlphaFoldDB" id="W2W1V8"/>